<reference evidence="1 2" key="1">
    <citation type="submission" date="2020-03" db="EMBL/GenBank/DDBJ databases">
        <title>Soil Listeria distribution.</title>
        <authorList>
            <person name="Liao J."/>
            <person name="Wiedmann M."/>
        </authorList>
    </citation>
    <scope>NUCLEOTIDE SEQUENCE [LARGE SCALE GENOMIC DNA]</scope>
    <source>
        <strain evidence="1 2">FSL L7-0149</strain>
    </source>
</reference>
<protein>
    <submittedName>
        <fullName evidence="1">Uncharacterized protein</fullName>
    </submittedName>
</protein>
<sequence>MAKEKTPSKDVVIGATTYKLTFSDADIAKFLEQSPLIASKIEGAQSFDESTAVLKESIELFLGEGTFEQVFNDCGNNILSAMSELFTLLEIVNNEIYEDEVIEILPEPEIEEEFFPE</sequence>
<proteinExistence type="predicted"/>
<evidence type="ECO:0000313" key="2">
    <source>
        <dbReference type="Proteomes" id="UP000553016"/>
    </source>
</evidence>
<dbReference type="Proteomes" id="UP000553016">
    <property type="component" value="Unassembled WGS sequence"/>
</dbReference>
<evidence type="ECO:0000313" key="1">
    <source>
        <dbReference type="EMBL" id="MBC2239755.1"/>
    </source>
</evidence>
<name>A0A842EX35_9LIST</name>
<dbReference type="EMBL" id="JAARZA010000002">
    <property type="protein sequence ID" value="MBC2239755.1"/>
    <property type="molecule type" value="Genomic_DNA"/>
</dbReference>
<gene>
    <name evidence="1" type="ORF">HCB35_04655</name>
</gene>
<organism evidence="1 2">
    <name type="scientific">Listeria booriae</name>
    <dbReference type="NCBI Taxonomy" id="1552123"/>
    <lineage>
        <taxon>Bacteria</taxon>
        <taxon>Bacillati</taxon>
        <taxon>Bacillota</taxon>
        <taxon>Bacilli</taxon>
        <taxon>Bacillales</taxon>
        <taxon>Listeriaceae</taxon>
        <taxon>Listeria</taxon>
    </lineage>
</organism>
<comment type="caution">
    <text evidence="1">The sequence shown here is derived from an EMBL/GenBank/DDBJ whole genome shotgun (WGS) entry which is preliminary data.</text>
</comment>
<accession>A0A842EX35</accession>
<dbReference type="AlphaFoldDB" id="A0A842EX35"/>
<dbReference type="RefSeq" id="WP_185540170.1">
    <property type="nucleotide sequence ID" value="NZ_JAARZA010000002.1"/>
</dbReference>